<dbReference type="Proteomes" id="UP000075502">
    <property type="component" value="Unassembled WGS sequence"/>
</dbReference>
<dbReference type="InterPro" id="IPR056920">
    <property type="entry name" value="PRTase-CE"/>
</dbReference>
<protein>
    <recommendedName>
        <fullName evidence="1">PRTase-CE domain-containing protein</fullName>
    </recommendedName>
</protein>
<evidence type="ECO:0000313" key="2">
    <source>
        <dbReference type="EMBL" id="KYG02295.1"/>
    </source>
</evidence>
<comment type="caution">
    <text evidence="2">The sequence shown here is derived from an EMBL/GenBank/DDBJ whole genome shotgun (WGS) entry which is preliminary data.</text>
</comment>
<gene>
    <name evidence="2" type="ORF">BE21_55125</name>
</gene>
<dbReference type="Pfam" id="PF24390">
    <property type="entry name" value="PRTase-CE"/>
    <property type="match status" value="1"/>
</dbReference>
<organism evidence="2 3">
    <name type="scientific">Sorangium cellulosum</name>
    <name type="common">Polyangium cellulosum</name>
    <dbReference type="NCBI Taxonomy" id="56"/>
    <lineage>
        <taxon>Bacteria</taxon>
        <taxon>Pseudomonadati</taxon>
        <taxon>Myxococcota</taxon>
        <taxon>Polyangia</taxon>
        <taxon>Polyangiales</taxon>
        <taxon>Polyangiaceae</taxon>
        <taxon>Sorangium</taxon>
    </lineage>
</organism>
<reference evidence="2 3" key="1">
    <citation type="submission" date="2014-02" db="EMBL/GenBank/DDBJ databases">
        <title>The small core and large imbalanced accessory genome model reveals a collaborative survival strategy of Sorangium cellulosum strains in nature.</title>
        <authorList>
            <person name="Han K."/>
            <person name="Peng R."/>
            <person name="Blom J."/>
            <person name="Li Y.-Z."/>
        </authorList>
    </citation>
    <scope>NUCLEOTIDE SEQUENCE [LARGE SCALE GENOMIC DNA]</scope>
    <source>
        <strain evidence="2 3">So0007-03</strain>
    </source>
</reference>
<dbReference type="AlphaFoldDB" id="A0A150TC60"/>
<dbReference type="EMBL" id="JEME01003121">
    <property type="protein sequence ID" value="KYG02295.1"/>
    <property type="molecule type" value="Genomic_DNA"/>
</dbReference>
<proteinExistence type="predicted"/>
<feature type="domain" description="PRTase-CE" evidence="1">
    <location>
        <begin position="31"/>
        <end position="174"/>
    </location>
</feature>
<evidence type="ECO:0000313" key="3">
    <source>
        <dbReference type="Proteomes" id="UP000075502"/>
    </source>
</evidence>
<accession>A0A150TC60</accession>
<name>A0A150TC60_SORCE</name>
<sequence length="259" mass="28871">MFPDYEPRLTAVLAQLAGYRVAERIDWRARVEAWLSNFEGLRDQRLAMTMLERLRVVSEAEIIEGCRSLLETIQASLPRKARLLHFAHETSGGLLVRLLEKDLRVRSFAVLRQADFTNLGALGKLRDGDAVVVWDRFNGTGRQLARIVKLYGTAFAGSGRKIGALHFAYIAGHRPKKVLPPGAVLHRWIEDIPVVSSEEKDMCDRYAEAAGATETNRKYETGALLTFADNPPNNAPLVLRAPGSDGWSPLLARKETARP</sequence>
<evidence type="ECO:0000259" key="1">
    <source>
        <dbReference type="Pfam" id="PF24390"/>
    </source>
</evidence>